<sequence>MESSRAAEACLLIRSTALLVPPAAHDGDALRGRGSHRVDDKRPPSMDFFGSGVADTVPKLTVDDGLYDVMYGSKPFFLIEASSLKFWCVDANSGTGVSPSRPLPTYDLEKECAKCKNICKS</sequence>
<keyword evidence="2" id="KW-1185">Reference proteome</keyword>
<reference evidence="1" key="1">
    <citation type="submission" date="2015-04" db="UniProtKB">
        <authorList>
            <consortium name="EnsemblPlants"/>
        </authorList>
    </citation>
    <scope>IDENTIFICATION</scope>
</reference>
<organism evidence="1">
    <name type="scientific">Oryza glumipatula</name>
    <dbReference type="NCBI Taxonomy" id="40148"/>
    <lineage>
        <taxon>Eukaryota</taxon>
        <taxon>Viridiplantae</taxon>
        <taxon>Streptophyta</taxon>
        <taxon>Embryophyta</taxon>
        <taxon>Tracheophyta</taxon>
        <taxon>Spermatophyta</taxon>
        <taxon>Magnoliopsida</taxon>
        <taxon>Liliopsida</taxon>
        <taxon>Poales</taxon>
        <taxon>Poaceae</taxon>
        <taxon>BOP clade</taxon>
        <taxon>Oryzoideae</taxon>
        <taxon>Oryzeae</taxon>
        <taxon>Oryzinae</taxon>
        <taxon>Oryza</taxon>
    </lineage>
</organism>
<dbReference type="EnsemblPlants" id="OGLUM07G01800.1">
    <property type="protein sequence ID" value="OGLUM07G01800.1"/>
    <property type="gene ID" value="OGLUM07G01800"/>
</dbReference>
<protein>
    <submittedName>
        <fullName evidence="1">Uncharacterized protein</fullName>
    </submittedName>
</protein>
<evidence type="ECO:0000313" key="1">
    <source>
        <dbReference type="EnsemblPlants" id="OGLUM07G01800.1"/>
    </source>
</evidence>
<accession>A0A0E0AFH5</accession>
<reference evidence="1" key="2">
    <citation type="submission" date="2018-05" db="EMBL/GenBank/DDBJ databases">
        <title>OgluRS3 (Oryza glumaepatula Reference Sequence Version 3).</title>
        <authorList>
            <person name="Zhang J."/>
            <person name="Kudrna D."/>
            <person name="Lee S."/>
            <person name="Talag J."/>
            <person name="Welchert J."/>
            <person name="Wing R.A."/>
        </authorList>
    </citation>
    <scope>NUCLEOTIDE SEQUENCE [LARGE SCALE GENOMIC DNA]</scope>
</reference>
<proteinExistence type="predicted"/>
<dbReference type="AlphaFoldDB" id="A0A0E0AFH5"/>
<evidence type="ECO:0000313" key="2">
    <source>
        <dbReference type="Proteomes" id="UP000026961"/>
    </source>
</evidence>
<dbReference type="HOGENOM" id="CLU_2041696_0_0_1"/>
<dbReference type="Proteomes" id="UP000026961">
    <property type="component" value="Chromosome 7"/>
</dbReference>
<dbReference type="Gramene" id="OGLUM07G01800.1">
    <property type="protein sequence ID" value="OGLUM07G01800.1"/>
    <property type="gene ID" value="OGLUM07G01800"/>
</dbReference>
<name>A0A0E0AFH5_9ORYZ</name>